<dbReference type="AlphaFoldDB" id="A0A1I6D4K7"/>
<keyword evidence="2" id="KW-1185">Reference proteome</keyword>
<evidence type="ECO:0000313" key="2">
    <source>
        <dbReference type="Proteomes" id="UP000199584"/>
    </source>
</evidence>
<dbReference type="EMBL" id="FOYM01000005">
    <property type="protein sequence ID" value="SFR00340.1"/>
    <property type="molecule type" value="Genomic_DNA"/>
</dbReference>
<accession>A0A1I6D4K7</accession>
<organism evidence="1 2">
    <name type="scientific">Desulfoscipio geothermicus DSM 3669</name>
    <dbReference type="NCBI Taxonomy" id="1121426"/>
    <lineage>
        <taxon>Bacteria</taxon>
        <taxon>Bacillati</taxon>
        <taxon>Bacillota</taxon>
        <taxon>Clostridia</taxon>
        <taxon>Eubacteriales</taxon>
        <taxon>Desulfallaceae</taxon>
        <taxon>Desulfoscipio</taxon>
    </lineage>
</organism>
<sequence>MLKAAFIFLAPEANPEQHRSVVKTPGVELIVVGVKDYQAAEKIVPGLVEEGVKAIELCGGFGHGGTARVARAAGQGVAVGVVRFDVHPGLNGASGDQIF</sequence>
<dbReference type="Pfam" id="PF20116">
    <property type="entry name" value="DUF6506"/>
    <property type="match status" value="1"/>
</dbReference>
<evidence type="ECO:0000313" key="1">
    <source>
        <dbReference type="EMBL" id="SFR00340.1"/>
    </source>
</evidence>
<gene>
    <name evidence="1" type="ORF">SAMN05660706_10581</name>
</gene>
<reference evidence="2" key="1">
    <citation type="submission" date="2016-10" db="EMBL/GenBank/DDBJ databases">
        <authorList>
            <person name="Varghese N."/>
            <person name="Submissions S."/>
        </authorList>
    </citation>
    <scope>NUCLEOTIDE SEQUENCE [LARGE SCALE GENOMIC DNA]</scope>
    <source>
        <strain evidence="2">DSM 3669</strain>
    </source>
</reference>
<dbReference type="RefSeq" id="WP_092482257.1">
    <property type="nucleotide sequence ID" value="NZ_FOYM01000005.1"/>
</dbReference>
<dbReference type="OrthoDB" id="1551162at2"/>
<protein>
    <submittedName>
        <fullName evidence="1">Uncharacterized protein</fullName>
    </submittedName>
</protein>
<name>A0A1I6D4K7_9FIRM</name>
<dbReference type="STRING" id="39060.SAMN05660706_10581"/>
<dbReference type="Proteomes" id="UP000199584">
    <property type="component" value="Unassembled WGS sequence"/>
</dbReference>
<proteinExistence type="predicted"/>
<dbReference type="InterPro" id="IPR045441">
    <property type="entry name" value="DUF6506"/>
</dbReference>